<dbReference type="NCBIfam" id="TIGR01484">
    <property type="entry name" value="HAD-SF-IIB"/>
    <property type="match status" value="1"/>
</dbReference>
<evidence type="ECO:0000313" key="2">
    <source>
        <dbReference type="Proteomes" id="UP001523566"/>
    </source>
</evidence>
<dbReference type="Pfam" id="PF08282">
    <property type="entry name" value="Hydrolase_3"/>
    <property type="match status" value="1"/>
</dbReference>
<dbReference type="SFLD" id="SFLDG01140">
    <property type="entry name" value="C2.B:_Phosphomannomutase_and_P"/>
    <property type="match status" value="1"/>
</dbReference>
<dbReference type="InterPro" id="IPR006379">
    <property type="entry name" value="HAD-SF_hydro_IIB"/>
</dbReference>
<dbReference type="InterPro" id="IPR023214">
    <property type="entry name" value="HAD_sf"/>
</dbReference>
<dbReference type="SUPFAM" id="SSF56784">
    <property type="entry name" value="HAD-like"/>
    <property type="match status" value="1"/>
</dbReference>
<dbReference type="EMBL" id="JAMZFW010000002">
    <property type="protein sequence ID" value="MCP1101203.1"/>
    <property type="molecule type" value="Genomic_DNA"/>
</dbReference>
<proteinExistence type="predicted"/>
<dbReference type="GO" id="GO:0016787">
    <property type="term" value="F:hydrolase activity"/>
    <property type="evidence" value="ECO:0007669"/>
    <property type="project" value="UniProtKB-KW"/>
</dbReference>
<name>A0ABT1E5T3_9FIRM</name>
<dbReference type="RefSeq" id="WP_262064985.1">
    <property type="nucleotide sequence ID" value="NZ_JAMXOD010000002.1"/>
</dbReference>
<dbReference type="InterPro" id="IPR000150">
    <property type="entry name" value="Cof"/>
</dbReference>
<comment type="caution">
    <text evidence="1">The sequence shown here is derived from an EMBL/GenBank/DDBJ whole genome shotgun (WGS) entry which is preliminary data.</text>
</comment>
<dbReference type="PANTHER" id="PTHR10000">
    <property type="entry name" value="PHOSPHOSERINE PHOSPHATASE"/>
    <property type="match status" value="1"/>
</dbReference>
<reference evidence="1 2" key="1">
    <citation type="journal article" date="2022" name="Genome Biol. Evol.">
        <title>Host diet, physiology and behaviors set the stage for Lachnospiraceae cladogenesis.</title>
        <authorList>
            <person name="Vera-Ponce De Leon A."/>
            <person name="Schneider M."/>
            <person name="Jahnes B.C."/>
            <person name="Sadowski V."/>
            <person name="Camuy-Velez L.A."/>
            <person name="Duan J."/>
            <person name="Sabree Z.L."/>
        </authorList>
    </citation>
    <scope>NUCLEOTIDE SEQUENCE [LARGE SCALE GENOMIC DNA]</scope>
    <source>
        <strain evidence="1 2">PAL113</strain>
    </source>
</reference>
<dbReference type="SFLD" id="SFLDS00003">
    <property type="entry name" value="Haloacid_Dehalogenase"/>
    <property type="match status" value="1"/>
</dbReference>
<accession>A0ABT1E5T3</accession>
<gene>
    <name evidence="1" type="ORF">NK125_02090</name>
</gene>
<dbReference type="NCBIfam" id="TIGR00099">
    <property type="entry name" value="Cof-subfamily"/>
    <property type="match status" value="1"/>
</dbReference>
<protein>
    <submittedName>
        <fullName evidence="1">HAD family hydrolase</fullName>
    </submittedName>
</protein>
<dbReference type="InterPro" id="IPR036412">
    <property type="entry name" value="HAD-like_sf"/>
</dbReference>
<dbReference type="PROSITE" id="PS01229">
    <property type="entry name" value="COF_2"/>
    <property type="match status" value="1"/>
</dbReference>
<dbReference type="PANTHER" id="PTHR10000:SF25">
    <property type="entry name" value="PHOSPHATASE YKRA-RELATED"/>
    <property type="match status" value="1"/>
</dbReference>
<dbReference type="Gene3D" id="3.40.50.1000">
    <property type="entry name" value="HAD superfamily/HAD-like"/>
    <property type="match status" value="1"/>
</dbReference>
<keyword evidence="1" id="KW-0378">Hydrolase</keyword>
<evidence type="ECO:0000313" key="1">
    <source>
        <dbReference type="EMBL" id="MCP1101203.1"/>
    </source>
</evidence>
<dbReference type="Proteomes" id="UP001523566">
    <property type="component" value="Unassembled WGS sequence"/>
</dbReference>
<keyword evidence="2" id="KW-1185">Reference proteome</keyword>
<sequence>MILFFDIDGTLLGGDGKLSPKTIEALNKAKGKGHELIIASGRSKGSLPKELSKIAWDGFVLGSGIYGEYRNKVILKEEMDRDVVHRLLDFISMNNEIAAVLENNEGSYLTASGHEKVRNKILRDGYFPAEQVAEIMEEFIQVKDLKEIDTINKIMYFSQGDYHKEMIENFQTEFDFLPNSVVQGRDYEDGEIQKKGVTKAKAMERIIKHCRYEKKNVVAFGDGYNDMEMIQSAGIGVAMGNGIDALKKVADYVTDTQEADGVYKAMNLLKLI</sequence>
<dbReference type="Gene3D" id="3.30.1240.10">
    <property type="match status" value="1"/>
</dbReference>
<organism evidence="1 2">
    <name type="scientific">Aequitasia blattaphilus</name>
    <dbReference type="NCBI Taxonomy" id="2949332"/>
    <lineage>
        <taxon>Bacteria</taxon>
        <taxon>Bacillati</taxon>
        <taxon>Bacillota</taxon>
        <taxon>Clostridia</taxon>
        <taxon>Lachnospirales</taxon>
        <taxon>Lachnospiraceae</taxon>
        <taxon>Aequitasia</taxon>
    </lineage>
</organism>